<keyword evidence="8" id="KW-1185">Reference proteome</keyword>
<dbReference type="PANTHER" id="PTHR34584">
    <property type="entry name" value="NA(+)/H(+) ANTIPORTER SUBUNIT E1"/>
    <property type="match status" value="1"/>
</dbReference>
<proteinExistence type="inferred from homology"/>
<keyword evidence="5" id="KW-1133">Transmembrane helix</keyword>
<sequence length="163" mass="17502">MGPLGRLGLFSALWAVLAGGSPASWIIGAPTVLSATWASLRLHPDTGRDGRAGMRLLGLVRFTPFFLLQSIRGGLDVALRVLRPRVRIHPGFQSYRPRLGDPLARVVFLDTISLLPGTLSADLRDGLIHIHALDARDDLEPGLARLEAVVAALFGDSLESGPR</sequence>
<accession>A0AAJ0U4E1</accession>
<comment type="subcellular location">
    <subcellularLocation>
        <location evidence="1">Cell membrane</location>
        <topology evidence="1">Multi-pass membrane protein</topology>
    </subcellularLocation>
</comment>
<keyword evidence="6" id="KW-0472">Membrane</keyword>
<evidence type="ECO:0000256" key="4">
    <source>
        <dbReference type="ARBA" id="ARBA00022692"/>
    </source>
</evidence>
<gene>
    <name evidence="7" type="ORF">CKO40_10250</name>
</gene>
<evidence type="ECO:0000256" key="3">
    <source>
        <dbReference type="ARBA" id="ARBA00022475"/>
    </source>
</evidence>
<dbReference type="Proteomes" id="UP001296776">
    <property type="component" value="Unassembled WGS sequence"/>
</dbReference>
<dbReference type="InterPro" id="IPR002758">
    <property type="entry name" value="Cation_antiport_E"/>
</dbReference>
<dbReference type="GO" id="GO:0008324">
    <property type="term" value="F:monoatomic cation transmembrane transporter activity"/>
    <property type="evidence" value="ECO:0007669"/>
    <property type="project" value="InterPro"/>
</dbReference>
<keyword evidence="4" id="KW-0812">Transmembrane</keyword>
<evidence type="ECO:0000256" key="6">
    <source>
        <dbReference type="ARBA" id="ARBA00023136"/>
    </source>
</evidence>
<dbReference type="EMBL" id="NRSJ01000016">
    <property type="protein sequence ID" value="MBK1704908.1"/>
    <property type="molecule type" value="Genomic_DNA"/>
</dbReference>
<evidence type="ECO:0000256" key="5">
    <source>
        <dbReference type="ARBA" id="ARBA00022989"/>
    </source>
</evidence>
<evidence type="ECO:0000313" key="8">
    <source>
        <dbReference type="Proteomes" id="UP001296776"/>
    </source>
</evidence>
<reference evidence="7" key="2">
    <citation type="journal article" date="2020" name="Microorganisms">
        <title>Osmotic Adaptation and Compatible Solute Biosynthesis of Phototrophic Bacteria as Revealed from Genome Analyses.</title>
        <authorList>
            <person name="Imhoff J.F."/>
            <person name="Rahn T."/>
            <person name="Kunzel S."/>
            <person name="Keller A."/>
            <person name="Neulinger S.C."/>
        </authorList>
    </citation>
    <scope>NUCLEOTIDE SEQUENCE</scope>
    <source>
        <strain evidence="7">DSM 11080</strain>
    </source>
</reference>
<comment type="caution">
    <text evidence="7">The sequence shown here is derived from an EMBL/GenBank/DDBJ whole genome shotgun (WGS) entry which is preliminary data.</text>
</comment>
<name>A0AAJ0U4E1_9GAMM</name>
<dbReference type="GO" id="GO:0005886">
    <property type="term" value="C:plasma membrane"/>
    <property type="evidence" value="ECO:0007669"/>
    <property type="project" value="UniProtKB-SubCell"/>
</dbReference>
<evidence type="ECO:0000256" key="2">
    <source>
        <dbReference type="ARBA" id="ARBA00006228"/>
    </source>
</evidence>
<dbReference type="PANTHER" id="PTHR34584:SF1">
    <property type="entry name" value="NA(+)_H(+) ANTIPORTER SUBUNIT E1"/>
    <property type="match status" value="1"/>
</dbReference>
<protein>
    <recommendedName>
        <fullName evidence="9">Cation transporter</fullName>
    </recommendedName>
</protein>
<keyword evidence="3" id="KW-1003">Cell membrane</keyword>
<evidence type="ECO:0000256" key="1">
    <source>
        <dbReference type="ARBA" id="ARBA00004651"/>
    </source>
</evidence>
<organism evidence="7 8">
    <name type="scientific">Halochromatium glycolicum</name>
    <dbReference type="NCBI Taxonomy" id="85075"/>
    <lineage>
        <taxon>Bacteria</taxon>
        <taxon>Pseudomonadati</taxon>
        <taxon>Pseudomonadota</taxon>
        <taxon>Gammaproteobacteria</taxon>
        <taxon>Chromatiales</taxon>
        <taxon>Chromatiaceae</taxon>
        <taxon>Halochromatium</taxon>
    </lineage>
</organism>
<dbReference type="AlphaFoldDB" id="A0AAJ0U4E1"/>
<dbReference type="Pfam" id="PF01899">
    <property type="entry name" value="MNHE"/>
    <property type="match status" value="1"/>
</dbReference>
<evidence type="ECO:0000313" key="7">
    <source>
        <dbReference type="EMBL" id="MBK1704908.1"/>
    </source>
</evidence>
<reference evidence="7" key="1">
    <citation type="submission" date="2017-08" db="EMBL/GenBank/DDBJ databases">
        <authorList>
            <person name="Imhoff J.F."/>
            <person name="Rahn T."/>
            <person name="Kuenzel S."/>
            <person name="Neulinger S.C."/>
        </authorList>
    </citation>
    <scope>NUCLEOTIDE SEQUENCE</scope>
    <source>
        <strain evidence="7">DSM 11080</strain>
    </source>
</reference>
<evidence type="ECO:0008006" key="9">
    <source>
        <dbReference type="Google" id="ProtNLM"/>
    </source>
</evidence>
<comment type="similarity">
    <text evidence="2">Belongs to the CPA3 antiporters (TC 2.A.63) subunit E family.</text>
</comment>